<dbReference type="Pfam" id="PF18657">
    <property type="entry name" value="YDG"/>
    <property type="match status" value="1"/>
</dbReference>
<dbReference type="Pfam" id="PF16640">
    <property type="entry name" value="Big_3_5"/>
    <property type="match status" value="1"/>
</dbReference>
<dbReference type="STRING" id="1908236.BEN48_16275"/>
<name>A0A1G1T079_9BACT</name>
<dbReference type="InterPro" id="IPR013783">
    <property type="entry name" value="Ig-like_fold"/>
</dbReference>
<feature type="domain" description="Bacterial Ig-like" evidence="1">
    <location>
        <begin position="459"/>
        <end position="551"/>
    </location>
</feature>
<dbReference type="NCBIfam" id="TIGR04183">
    <property type="entry name" value="Por_Secre_tail"/>
    <property type="match status" value="1"/>
</dbReference>
<evidence type="ECO:0000259" key="3">
    <source>
        <dbReference type="Pfam" id="PF18962"/>
    </source>
</evidence>
<evidence type="ECO:0000313" key="4">
    <source>
        <dbReference type="EMBL" id="OGX84293.1"/>
    </source>
</evidence>
<feature type="domain" description="YDG" evidence="2">
    <location>
        <begin position="45"/>
        <end position="119"/>
    </location>
</feature>
<dbReference type="InterPro" id="IPR041248">
    <property type="entry name" value="YDG"/>
</dbReference>
<keyword evidence="5" id="KW-1185">Reference proteome</keyword>
<dbReference type="Proteomes" id="UP000177791">
    <property type="component" value="Unassembled WGS sequence"/>
</dbReference>
<sequence>MGTGKTVTATVAINAPNATTNVDAGNYSLANVNASATNAASYITARALVVAATGINKVYDGLTTATVNLSDNRVSGDVLTTAYTTATFANADAETNKVVSVNVISISGDDAGNYTANTSAMTTATITPNNSVKVTYTGAVYSSTSAINSSKATVTLSATVQDMILGSAGDIRTATVGFYIVETSKYSNGETTQYLPVGLVNFNSNDLKNGTATFNWTADIGSADSKQFTVKTVVNGNYSYTGSEANTVITVSKPLDSFVTGGGYIVIPTIQSGAQSGMTASAGKYAADGGSKANFGFNIKYNKSGTNLQGNINTIIRRTKMDQDPTGAPGVLVPVVHVYQIKGNVMSSLAVQAATASSPDAKATFNGQANIQDITTGTSESVEGNASLQVTMTDKGEPGTSDGISITVWHKDGGLLFASDWSGSITKEDVLAKGNLVVRGGSYNSGTKAITTTSVVSSSTNNTSTLGSVVTFTAKVASQTTGTPTGTVSFLEGNTVLGNMPLNTTATTTTPAGSVTFTTSALSLGTHTITVVYSGDVKFASSTTTITQEVTGASARSVLAATTTSTSKVANNLLEVYPNPMAVNATIHFHTEKGGKAQVYLYDQLGRLVSTLYNAEVQSGQEYYVPFNRELLADGVYFCRLISNGKVENQRINIVR</sequence>
<evidence type="ECO:0000313" key="5">
    <source>
        <dbReference type="Proteomes" id="UP000177791"/>
    </source>
</evidence>
<reference evidence="4 5" key="1">
    <citation type="submission" date="2016-08" db="EMBL/GenBank/DDBJ databases">
        <title>Hymenobacter coccineus sp. nov., Hymenobacter lapidarius sp. nov. and Hymenobacter glacialis sp. nov., isolated from Antarctic soil.</title>
        <authorList>
            <person name="Sedlacek I."/>
            <person name="Kralova S."/>
            <person name="Kyrova K."/>
            <person name="Maslanova I."/>
            <person name="Stankova E."/>
            <person name="Vrbovska V."/>
            <person name="Nemec M."/>
            <person name="Bartak M."/>
            <person name="Svec P."/>
            <person name="Busse H.-J."/>
            <person name="Pantucek R."/>
        </authorList>
    </citation>
    <scope>NUCLEOTIDE SEQUENCE [LARGE SCALE GENOMIC DNA]</scope>
    <source>
        <strain evidence="4 5">CCM 8648</strain>
    </source>
</reference>
<accession>A0A1G1T079</accession>
<evidence type="ECO:0000259" key="1">
    <source>
        <dbReference type="Pfam" id="PF16640"/>
    </source>
</evidence>
<comment type="caution">
    <text evidence="4">The sequence shown here is derived from an EMBL/GenBank/DDBJ whole genome shotgun (WGS) entry which is preliminary data.</text>
</comment>
<evidence type="ECO:0000259" key="2">
    <source>
        <dbReference type="Pfam" id="PF18657"/>
    </source>
</evidence>
<gene>
    <name evidence="4" type="ORF">BEN48_16275</name>
</gene>
<evidence type="ECO:0008006" key="6">
    <source>
        <dbReference type="Google" id="ProtNLM"/>
    </source>
</evidence>
<dbReference type="InterPro" id="IPR026444">
    <property type="entry name" value="Secre_tail"/>
</dbReference>
<dbReference type="AlphaFoldDB" id="A0A1G1T079"/>
<dbReference type="InterPro" id="IPR032109">
    <property type="entry name" value="Big_3_5"/>
</dbReference>
<organism evidence="4 5">
    <name type="scientific">Hymenobacter glacialis</name>
    <dbReference type="NCBI Taxonomy" id="1908236"/>
    <lineage>
        <taxon>Bacteria</taxon>
        <taxon>Pseudomonadati</taxon>
        <taxon>Bacteroidota</taxon>
        <taxon>Cytophagia</taxon>
        <taxon>Cytophagales</taxon>
        <taxon>Hymenobacteraceae</taxon>
        <taxon>Hymenobacter</taxon>
    </lineage>
</organism>
<dbReference type="Pfam" id="PF18962">
    <property type="entry name" value="Por_Secre_tail"/>
    <property type="match status" value="1"/>
</dbReference>
<feature type="domain" description="Secretion system C-terminal sorting" evidence="3">
    <location>
        <begin position="576"/>
        <end position="652"/>
    </location>
</feature>
<dbReference type="EMBL" id="MDZC01000073">
    <property type="protein sequence ID" value="OGX84293.1"/>
    <property type="molecule type" value="Genomic_DNA"/>
</dbReference>
<dbReference type="Gene3D" id="2.60.40.10">
    <property type="entry name" value="Immunoglobulins"/>
    <property type="match status" value="1"/>
</dbReference>
<protein>
    <recommendedName>
        <fullName evidence="6">Secretion system C-terminal sorting domain-containing protein</fullName>
    </recommendedName>
</protein>
<proteinExistence type="predicted"/>